<organism evidence="1">
    <name type="scientific">uncultured Caudovirales phage</name>
    <dbReference type="NCBI Taxonomy" id="2100421"/>
    <lineage>
        <taxon>Viruses</taxon>
        <taxon>Duplodnaviria</taxon>
        <taxon>Heunggongvirae</taxon>
        <taxon>Uroviricota</taxon>
        <taxon>Caudoviricetes</taxon>
        <taxon>Peduoviridae</taxon>
        <taxon>Maltschvirus</taxon>
        <taxon>Maltschvirus maltsch</taxon>
    </lineage>
</organism>
<protein>
    <submittedName>
        <fullName evidence="1">Uncharacterized protein</fullName>
    </submittedName>
</protein>
<evidence type="ECO:0000313" key="1">
    <source>
        <dbReference type="EMBL" id="CAB4122088.1"/>
    </source>
</evidence>
<sequence>MTTLFDEVRDKFESWASEHGLNLTRHPNDNDFYFNKEVSMLFVCFSSGYALGCEDQMDSFTDELTEILDDYEPPVEQVALIERMVDFDD</sequence>
<dbReference type="EMBL" id="LR796154">
    <property type="protein sequence ID" value="CAB4122088.1"/>
    <property type="molecule type" value="Genomic_DNA"/>
</dbReference>
<proteinExistence type="predicted"/>
<reference evidence="1" key="1">
    <citation type="submission" date="2020-04" db="EMBL/GenBank/DDBJ databases">
        <authorList>
            <person name="Chiriac C."/>
            <person name="Salcher M."/>
            <person name="Ghai R."/>
            <person name="Kavagutti S V."/>
        </authorList>
    </citation>
    <scope>NUCLEOTIDE SEQUENCE</scope>
</reference>
<accession>A0A6J5KIW7</accession>
<gene>
    <name evidence="1" type="ORF">UFOVP17_56</name>
</gene>
<name>A0A6J5KIW7_9CAUD</name>